<proteinExistence type="inferred from homology"/>
<protein>
    <submittedName>
        <fullName evidence="3">Oidioi.mRNA.OKI2018_I69.chr2.g6406.t1.cds</fullName>
    </submittedName>
</protein>
<comment type="similarity">
    <text evidence="1">Belongs to the PNP/UDP phosphorylase family.</text>
</comment>
<sequence length="329" mass="36468">MASALNNNAAQAVPSTELPNKQDNILRQLNPHLSVDEVDILYHLAVDTSDLEAIRRKYGDVKFVCMGGSRGRVENFARQAYEAMSGYYSMPPDAHTNDIARRAGRFVMYKVGPVLTLNHGMGFGSLNIALHEVAKLLRYAGATDFSFIRMGTSGGLGAEPGTVIITKEGYDATCEPGYEVVSCGKKVRYEAKADEKLNQEFIQAAEDLSIDYQIGNTMGCDDFYEAQCRLDGALCDYTLKDKFDFIRRANKEAGVFNMEMEANVFLSFCNRAKIPGAVVCCSIVNRLKGDQITSTKEELKSFEQHPLQLILQVVKNRVVDGAKKELKNE</sequence>
<keyword evidence="4" id="KW-1185">Reference proteome</keyword>
<dbReference type="Proteomes" id="UP001158576">
    <property type="component" value="Chromosome 2"/>
</dbReference>
<dbReference type="EMBL" id="OU015567">
    <property type="protein sequence ID" value="CAG5112163.1"/>
    <property type="molecule type" value="Genomic_DNA"/>
</dbReference>
<evidence type="ECO:0000259" key="2">
    <source>
        <dbReference type="Pfam" id="PF01048"/>
    </source>
</evidence>
<accession>A0ABN7TCA2</accession>
<evidence type="ECO:0000313" key="3">
    <source>
        <dbReference type="EMBL" id="CAG5112163.1"/>
    </source>
</evidence>
<dbReference type="InterPro" id="IPR010059">
    <property type="entry name" value="Uridine_phosphorylase_euk"/>
</dbReference>
<reference evidence="3 4" key="1">
    <citation type="submission" date="2021-04" db="EMBL/GenBank/DDBJ databases">
        <authorList>
            <person name="Bliznina A."/>
        </authorList>
    </citation>
    <scope>NUCLEOTIDE SEQUENCE [LARGE SCALE GENOMIC DNA]</scope>
</reference>
<dbReference type="Pfam" id="PF01048">
    <property type="entry name" value="PNP_UDP_1"/>
    <property type="match status" value="1"/>
</dbReference>
<dbReference type="InterPro" id="IPR000845">
    <property type="entry name" value="Nucleoside_phosphorylase_d"/>
</dbReference>
<name>A0ABN7TCA2_OIKDI</name>
<dbReference type="SUPFAM" id="SSF53167">
    <property type="entry name" value="Purine and uridine phosphorylases"/>
    <property type="match status" value="1"/>
</dbReference>
<feature type="domain" description="Nucleoside phosphorylase" evidence="2">
    <location>
        <begin position="62"/>
        <end position="310"/>
    </location>
</feature>
<evidence type="ECO:0000256" key="1">
    <source>
        <dbReference type="ARBA" id="ARBA00010456"/>
    </source>
</evidence>
<organism evidence="3 4">
    <name type="scientific">Oikopleura dioica</name>
    <name type="common">Tunicate</name>
    <dbReference type="NCBI Taxonomy" id="34765"/>
    <lineage>
        <taxon>Eukaryota</taxon>
        <taxon>Metazoa</taxon>
        <taxon>Chordata</taxon>
        <taxon>Tunicata</taxon>
        <taxon>Appendicularia</taxon>
        <taxon>Copelata</taxon>
        <taxon>Oikopleuridae</taxon>
        <taxon>Oikopleura</taxon>
    </lineage>
</organism>
<dbReference type="PANTHER" id="PTHR43691">
    <property type="entry name" value="URIDINE PHOSPHORYLASE"/>
    <property type="match status" value="1"/>
</dbReference>
<dbReference type="Gene3D" id="3.40.50.1580">
    <property type="entry name" value="Nucleoside phosphorylase domain"/>
    <property type="match status" value="1"/>
</dbReference>
<dbReference type="InterPro" id="IPR035994">
    <property type="entry name" value="Nucleoside_phosphorylase_sf"/>
</dbReference>
<dbReference type="CDD" id="cd17763">
    <property type="entry name" value="UP_hUPP-like"/>
    <property type="match status" value="1"/>
</dbReference>
<gene>
    <name evidence="3" type="ORF">OKIOD_LOCUS15171</name>
</gene>
<dbReference type="PANTHER" id="PTHR43691:SF11">
    <property type="entry name" value="FI09636P-RELATED"/>
    <property type="match status" value="1"/>
</dbReference>
<evidence type="ECO:0000313" key="4">
    <source>
        <dbReference type="Proteomes" id="UP001158576"/>
    </source>
</evidence>
<dbReference type="NCBIfam" id="TIGR01719">
    <property type="entry name" value="euk_UDPppase"/>
    <property type="match status" value="1"/>
</dbReference>